<sequence>MRYLFAFLMLITSIALADEDDERLLDAAREGNVAVLETLTAKGANLNAVNARGYTPFIMAAYYGHTEVLAWLLKHGAEPCAEDQQGSNVYMGVAYRGYEGTAKWLLENTGCNINHTNHAGQTALMMASLFGREAIVQLYLQHGADADLVDRQGNTAASLAQGQGLTHIVRQLRFVMQ</sequence>
<accession>A0A839T8L7</accession>
<dbReference type="AlphaFoldDB" id="A0A839T8L7"/>
<dbReference type="RefSeq" id="WP_183167433.1">
    <property type="nucleotide sequence ID" value="NZ_JACHXI010000017.1"/>
</dbReference>
<keyword evidence="6" id="KW-1185">Reference proteome</keyword>
<gene>
    <name evidence="5" type="ORF">FHR87_003009</name>
</gene>
<dbReference type="InterPro" id="IPR050776">
    <property type="entry name" value="Ank_Repeat/CDKN_Inhibitor"/>
</dbReference>
<name>A0A839T8L7_AZOMA</name>
<dbReference type="InterPro" id="IPR002110">
    <property type="entry name" value="Ankyrin_rpt"/>
</dbReference>
<keyword evidence="1" id="KW-0677">Repeat</keyword>
<feature type="chain" id="PRO_5032490051" description="Ankyrin repeat domain-containing protein" evidence="4">
    <location>
        <begin position="18"/>
        <end position="177"/>
    </location>
</feature>
<dbReference type="Pfam" id="PF00023">
    <property type="entry name" value="Ank"/>
    <property type="match status" value="1"/>
</dbReference>
<dbReference type="SMART" id="SM00248">
    <property type="entry name" value="ANK"/>
    <property type="match status" value="4"/>
</dbReference>
<feature type="repeat" description="ANK" evidence="3">
    <location>
        <begin position="19"/>
        <end position="51"/>
    </location>
</feature>
<keyword evidence="2 3" id="KW-0040">ANK repeat</keyword>
<keyword evidence="4" id="KW-0732">Signal</keyword>
<dbReference type="SUPFAM" id="SSF48403">
    <property type="entry name" value="Ankyrin repeat"/>
    <property type="match status" value="1"/>
</dbReference>
<dbReference type="InterPro" id="IPR036770">
    <property type="entry name" value="Ankyrin_rpt-contain_sf"/>
</dbReference>
<dbReference type="PANTHER" id="PTHR24201">
    <property type="entry name" value="ANK_REP_REGION DOMAIN-CONTAINING PROTEIN"/>
    <property type="match status" value="1"/>
</dbReference>
<evidence type="ECO:0000256" key="1">
    <source>
        <dbReference type="ARBA" id="ARBA00022737"/>
    </source>
</evidence>
<evidence type="ECO:0000256" key="4">
    <source>
        <dbReference type="SAM" id="SignalP"/>
    </source>
</evidence>
<feature type="repeat" description="ANK" evidence="3">
    <location>
        <begin position="52"/>
        <end position="84"/>
    </location>
</feature>
<protein>
    <recommendedName>
        <fullName evidence="7">Ankyrin repeat domain-containing protein</fullName>
    </recommendedName>
</protein>
<dbReference type="PROSITE" id="PS50088">
    <property type="entry name" value="ANK_REPEAT"/>
    <property type="match status" value="3"/>
</dbReference>
<evidence type="ECO:0000313" key="5">
    <source>
        <dbReference type="EMBL" id="MBB3104584.1"/>
    </source>
</evidence>
<comment type="caution">
    <text evidence="5">The sequence shown here is derived from an EMBL/GenBank/DDBJ whole genome shotgun (WGS) entry which is preliminary data.</text>
</comment>
<evidence type="ECO:0000256" key="2">
    <source>
        <dbReference type="ARBA" id="ARBA00023043"/>
    </source>
</evidence>
<dbReference type="PRINTS" id="PR01415">
    <property type="entry name" value="ANKYRIN"/>
</dbReference>
<evidence type="ECO:0000313" key="6">
    <source>
        <dbReference type="Proteomes" id="UP000549250"/>
    </source>
</evidence>
<dbReference type="Pfam" id="PF12796">
    <property type="entry name" value="Ank_2"/>
    <property type="match status" value="1"/>
</dbReference>
<dbReference type="EMBL" id="JACHXI010000017">
    <property type="protein sequence ID" value="MBB3104584.1"/>
    <property type="molecule type" value="Genomic_DNA"/>
</dbReference>
<dbReference type="PANTHER" id="PTHR24201:SF16">
    <property type="entry name" value="ANKYRIN-1-LIKE-RELATED"/>
    <property type="match status" value="1"/>
</dbReference>
<feature type="repeat" description="ANK" evidence="3">
    <location>
        <begin position="119"/>
        <end position="151"/>
    </location>
</feature>
<dbReference type="PROSITE" id="PS50297">
    <property type="entry name" value="ANK_REP_REGION"/>
    <property type="match status" value="2"/>
</dbReference>
<feature type="signal peptide" evidence="4">
    <location>
        <begin position="1"/>
        <end position="17"/>
    </location>
</feature>
<reference evidence="5 6" key="1">
    <citation type="submission" date="2020-08" db="EMBL/GenBank/DDBJ databases">
        <title>Genomic Encyclopedia of Type Strains, Phase III (KMG-III): the genomes of soil and plant-associated and newly described type strains.</title>
        <authorList>
            <person name="Whitman W."/>
        </authorList>
    </citation>
    <scope>NUCLEOTIDE SEQUENCE [LARGE SCALE GENOMIC DNA]</scope>
    <source>
        <strain evidence="5 6">CECT 4462</strain>
    </source>
</reference>
<organism evidence="5 6">
    <name type="scientific">Azomonas macrocytogenes</name>
    <name type="common">Azotobacter macrocytogenes</name>
    <dbReference type="NCBI Taxonomy" id="69962"/>
    <lineage>
        <taxon>Bacteria</taxon>
        <taxon>Pseudomonadati</taxon>
        <taxon>Pseudomonadota</taxon>
        <taxon>Gammaproteobacteria</taxon>
        <taxon>Pseudomonadales</taxon>
        <taxon>Pseudomonadaceae</taxon>
        <taxon>Azomonas</taxon>
    </lineage>
</organism>
<dbReference type="Proteomes" id="UP000549250">
    <property type="component" value="Unassembled WGS sequence"/>
</dbReference>
<evidence type="ECO:0000256" key="3">
    <source>
        <dbReference type="PROSITE-ProRule" id="PRU00023"/>
    </source>
</evidence>
<dbReference type="Gene3D" id="1.25.40.20">
    <property type="entry name" value="Ankyrin repeat-containing domain"/>
    <property type="match status" value="2"/>
</dbReference>
<evidence type="ECO:0008006" key="7">
    <source>
        <dbReference type="Google" id="ProtNLM"/>
    </source>
</evidence>
<proteinExistence type="predicted"/>